<gene>
    <name evidence="1" type="ORF">V22_27960</name>
</gene>
<dbReference type="AlphaFoldDB" id="A0A517TAY6"/>
<accession>A0A517TAY6</accession>
<name>A0A517TAY6_9PLAN</name>
<evidence type="ECO:0000313" key="1">
    <source>
        <dbReference type="EMBL" id="QDT65541.1"/>
    </source>
</evidence>
<protein>
    <submittedName>
        <fullName evidence="1">Uncharacterized protein</fullName>
    </submittedName>
</protein>
<dbReference type="OrthoDB" id="9812205at2"/>
<proteinExistence type="predicted"/>
<dbReference type="Gene3D" id="2.20.25.10">
    <property type="match status" value="1"/>
</dbReference>
<keyword evidence="2" id="KW-1185">Reference proteome</keyword>
<sequence>MPFDHEAVKDILRCPVTQAELIFVEDDQGQSLVSLDPDSRLRFPIIDGVPVLLAAEATTMNEDEWQQVTSGGEVEDRS</sequence>
<dbReference type="SUPFAM" id="SSF158997">
    <property type="entry name" value="Trm112p-like"/>
    <property type="match status" value="1"/>
</dbReference>
<dbReference type="Proteomes" id="UP000319976">
    <property type="component" value="Chromosome"/>
</dbReference>
<evidence type="ECO:0000313" key="2">
    <source>
        <dbReference type="Proteomes" id="UP000319976"/>
    </source>
</evidence>
<dbReference type="EMBL" id="CP036316">
    <property type="protein sequence ID" value="QDT65541.1"/>
    <property type="molecule type" value="Genomic_DNA"/>
</dbReference>
<dbReference type="RefSeq" id="WP_145263630.1">
    <property type="nucleotide sequence ID" value="NZ_CP036316.1"/>
</dbReference>
<reference evidence="1 2" key="1">
    <citation type="submission" date="2019-02" db="EMBL/GenBank/DDBJ databases">
        <title>Deep-cultivation of Planctomycetes and their phenomic and genomic characterization uncovers novel biology.</title>
        <authorList>
            <person name="Wiegand S."/>
            <person name="Jogler M."/>
            <person name="Boedeker C."/>
            <person name="Pinto D."/>
            <person name="Vollmers J."/>
            <person name="Rivas-Marin E."/>
            <person name="Kohn T."/>
            <person name="Peeters S.H."/>
            <person name="Heuer A."/>
            <person name="Rast P."/>
            <person name="Oberbeckmann S."/>
            <person name="Bunk B."/>
            <person name="Jeske O."/>
            <person name="Meyerdierks A."/>
            <person name="Storesund J.E."/>
            <person name="Kallscheuer N."/>
            <person name="Luecker S."/>
            <person name="Lage O.M."/>
            <person name="Pohl T."/>
            <person name="Merkel B.J."/>
            <person name="Hornburger P."/>
            <person name="Mueller R.-W."/>
            <person name="Bruemmer F."/>
            <person name="Labrenz M."/>
            <person name="Spormann A.M."/>
            <person name="Op den Camp H."/>
            <person name="Overmann J."/>
            <person name="Amann R."/>
            <person name="Jetten M.S.M."/>
            <person name="Mascher T."/>
            <person name="Medema M.H."/>
            <person name="Devos D.P."/>
            <person name="Kaster A.-K."/>
            <person name="Ovreas L."/>
            <person name="Rohde M."/>
            <person name="Galperin M.Y."/>
            <person name="Jogler C."/>
        </authorList>
    </citation>
    <scope>NUCLEOTIDE SEQUENCE [LARGE SCALE GENOMIC DNA]</scope>
    <source>
        <strain evidence="1 2">V22</strain>
    </source>
</reference>
<organism evidence="1 2">
    <name type="scientific">Calycomorphotria hydatis</name>
    <dbReference type="NCBI Taxonomy" id="2528027"/>
    <lineage>
        <taxon>Bacteria</taxon>
        <taxon>Pseudomonadati</taxon>
        <taxon>Planctomycetota</taxon>
        <taxon>Planctomycetia</taxon>
        <taxon>Planctomycetales</taxon>
        <taxon>Planctomycetaceae</taxon>
        <taxon>Calycomorphotria</taxon>
    </lineage>
</organism>
<dbReference type="KEGG" id="chya:V22_27960"/>